<accession>A0A3A2Z4B8</accession>
<dbReference type="PANTHER" id="PTHR24067">
    <property type="entry name" value="UBIQUITIN-CONJUGATING ENZYME E2"/>
    <property type="match status" value="1"/>
</dbReference>
<comment type="caution">
    <text evidence="3">The sequence shown here is derived from an EMBL/GenBank/DDBJ whole genome shotgun (WGS) entry which is preliminary data.</text>
</comment>
<evidence type="ECO:0000313" key="4">
    <source>
        <dbReference type="Proteomes" id="UP000266188"/>
    </source>
</evidence>
<dbReference type="InterPro" id="IPR000608">
    <property type="entry name" value="UBC"/>
</dbReference>
<dbReference type="SUPFAM" id="SSF54495">
    <property type="entry name" value="UBC-like"/>
    <property type="match status" value="1"/>
</dbReference>
<dbReference type="InterPro" id="IPR016135">
    <property type="entry name" value="UBQ-conjugating_enzyme/RWD"/>
</dbReference>
<feature type="domain" description="UBC core" evidence="2">
    <location>
        <begin position="4"/>
        <end position="105"/>
    </location>
</feature>
<dbReference type="Proteomes" id="UP000266188">
    <property type="component" value="Unassembled WGS sequence"/>
</dbReference>
<keyword evidence="4" id="KW-1185">Reference proteome</keyword>
<sequence>MSTSARRRLMRDFKRMQTDPPAGVSASPIADNVMTWNAVIIGPADTPFEDGTFRLVMQFEEAIQISHRGSNSSHRCSIQTCMALASCAWISCRTGGLQHTTLLQS</sequence>
<name>A0A3A2Z4B8_9EURO</name>
<dbReference type="AlphaFoldDB" id="A0A3A2Z4B8"/>
<dbReference type="EMBL" id="MVGC01001802">
    <property type="protein sequence ID" value="RJE17033.1"/>
    <property type="molecule type" value="Genomic_DNA"/>
</dbReference>
<evidence type="ECO:0000259" key="2">
    <source>
        <dbReference type="PROSITE" id="PS50127"/>
    </source>
</evidence>
<dbReference type="OrthoDB" id="9984419at2759"/>
<evidence type="ECO:0000256" key="1">
    <source>
        <dbReference type="ARBA" id="ARBA00022786"/>
    </source>
</evidence>
<evidence type="ECO:0000313" key="3">
    <source>
        <dbReference type="EMBL" id="RJE17033.1"/>
    </source>
</evidence>
<organism evidence="3 4">
    <name type="scientific">Aspergillus sclerotialis</name>
    <dbReference type="NCBI Taxonomy" id="2070753"/>
    <lineage>
        <taxon>Eukaryota</taxon>
        <taxon>Fungi</taxon>
        <taxon>Dikarya</taxon>
        <taxon>Ascomycota</taxon>
        <taxon>Pezizomycotina</taxon>
        <taxon>Eurotiomycetes</taxon>
        <taxon>Eurotiomycetidae</taxon>
        <taxon>Eurotiales</taxon>
        <taxon>Aspergillaceae</taxon>
        <taxon>Aspergillus</taxon>
        <taxon>Aspergillus subgen. Polypaecilum</taxon>
    </lineage>
</organism>
<gene>
    <name evidence="3" type="ORF">PHISCL_10630</name>
</gene>
<dbReference type="PROSITE" id="PS50127">
    <property type="entry name" value="UBC_2"/>
    <property type="match status" value="1"/>
</dbReference>
<proteinExistence type="predicted"/>
<dbReference type="Pfam" id="PF00179">
    <property type="entry name" value="UQ_con"/>
    <property type="match status" value="1"/>
</dbReference>
<keyword evidence="1" id="KW-0833">Ubl conjugation pathway</keyword>
<dbReference type="InterPro" id="IPR050113">
    <property type="entry name" value="Ub_conjugating_enzyme"/>
</dbReference>
<protein>
    <recommendedName>
        <fullName evidence="2">UBC core domain-containing protein</fullName>
    </recommendedName>
</protein>
<dbReference type="STRING" id="2070753.A0A3A2Z4B8"/>
<reference evidence="4" key="1">
    <citation type="submission" date="2017-02" db="EMBL/GenBank/DDBJ databases">
        <authorList>
            <person name="Tafer H."/>
            <person name="Lopandic K."/>
        </authorList>
    </citation>
    <scope>NUCLEOTIDE SEQUENCE [LARGE SCALE GENOMIC DNA]</scope>
    <source>
        <strain evidence="4">CBS 366.77</strain>
    </source>
</reference>
<dbReference type="Gene3D" id="3.10.110.10">
    <property type="entry name" value="Ubiquitin Conjugating Enzyme"/>
    <property type="match status" value="1"/>
</dbReference>